<dbReference type="EMBL" id="FQUM01000002">
    <property type="protein sequence ID" value="SHE74659.1"/>
    <property type="molecule type" value="Genomic_DNA"/>
</dbReference>
<evidence type="ECO:0000259" key="2">
    <source>
        <dbReference type="Pfam" id="PF00248"/>
    </source>
</evidence>
<organism evidence="3 4">
    <name type="scientific">Mariniphaga anaerophila</name>
    <dbReference type="NCBI Taxonomy" id="1484053"/>
    <lineage>
        <taxon>Bacteria</taxon>
        <taxon>Pseudomonadati</taxon>
        <taxon>Bacteroidota</taxon>
        <taxon>Bacteroidia</taxon>
        <taxon>Marinilabiliales</taxon>
        <taxon>Prolixibacteraceae</taxon>
        <taxon>Mariniphaga</taxon>
    </lineage>
</organism>
<dbReference type="Gene3D" id="3.20.20.100">
    <property type="entry name" value="NADP-dependent oxidoreductase domain"/>
    <property type="match status" value="1"/>
</dbReference>
<proteinExistence type="predicted"/>
<dbReference type="PANTHER" id="PTHR43312:SF1">
    <property type="entry name" value="NADP-DEPENDENT OXIDOREDUCTASE DOMAIN-CONTAINING PROTEIN"/>
    <property type="match status" value="1"/>
</dbReference>
<evidence type="ECO:0000313" key="3">
    <source>
        <dbReference type="EMBL" id="SHE74659.1"/>
    </source>
</evidence>
<keyword evidence="4" id="KW-1185">Reference proteome</keyword>
<dbReference type="InterPro" id="IPR053135">
    <property type="entry name" value="AKR2_Oxidoreductase"/>
</dbReference>
<dbReference type="Pfam" id="PF00248">
    <property type="entry name" value="Aldo_ket_red"/>
    <property type="match status" value="1"/>
</dbReference>
<reference evidence="3 4" key="1">
    <citation type="submission" date="2016-11" db="EMBL/GenBank/DDBJ databases">
        <authorList>
            <person name="Jaros S."/>
            <person name="Januszkiewicz K."/>
            <person name="Wedrychowicz H."/>
        </authorList>
    </citation>
    <scope>NUCLEOTIDE SEQUENCE [LARGE SCALE GENOMIC DNA]</scope>
    <source>
        <strain evidence="3 4">DSM 26910</strain>
    </source>
</reference>
<dbReference type="RefSeq" id="WP_175549945.1">
    <property type="nucleotide sequence ID" value="NZ_FQUM01000002.1"/>
</dbReference>
<dbReference type="InterPro" id="IPR023210">
    <property type="entry name" value="NADP_OxRdtase_dom"/>
</dbReference>
<dbReference type="PANTHER" id="PTHR43312">
    <property type="entry name" value="D-THREO-ALDOSE 1-DEHYDROGENASE"/>
    <property type="match status" value="1"/>
</dbReference>
<dbReference type="AlphaFoldDB" id="A0A1M4W0B9"/>
<sequence>MEDRKMNMHRRNFVRALSLGTAHLLFSNTLYAGQSRYASSNPLQKVKLGKSGLETTLLGIGTGVHAGNRTAFLTRQDKNKSLDLLYHTYHKGIRFFDCADSYGTHGIVAEAMKKMDREQITLSSKIWVRGGGIPEPERPDADIVVDRFRKELNTDYIDLVQIHCMVEENWTETQKKQMDILENLKAKGIIKAHGVSVHSLEAMEDAANSPWVDVIHVRINPYGIAMDKPEPEQVVKVINKLHSAGKGVIGMKLVGNGKLRDQSDKIDHALRFVLGLETVDMMIIGFEENKQIDNYLARTTNALKELRG</sequence>
<gene>
    <name evidence="3" type="ORF">SAMN05444274_102271</name>
</gene>
<evidence type="ECO:0000313" key="4">
    <source>
        <dbReference type="Proteomes" id="UP000184164"/>
    </source>
</evidence>
<feature type="signal peptide" evidence="1">
    <location>
        <begin position="1"/>
        <end position="32"/>
    </location>
</feature>
<dbReference type="Proteomes" id="UP000184164">
    <property type="component" value="Unassembled WGS sequence"/>
</dbReference>
<accession>A0A1M4W0B9</accession>
<dbReference type="InterPro" id="IPR020471">
    <property type="entry name" value="AKR"/>
</dbReference>
<dbReference type="CDD" id="cd19100">
    <property type="entry name" value="AKR_unchar"/>
    <property type="match status" value="1"/>
</dbReference>
<dbReference type="STRING" id="1484053.SAMN05444274_102271"/>
<feature type="domain" description="NADP-dependent oxidoreductase" evidence="2">
    <location>
        <begin position="58"/>
        <end position="268"/>
    </location>
</feature>
<evidence type="ECO:0000256" key="1">
    <source>
        <dbReference type="SAM" id="SignalP"/>
    </source>
</evidence>
<keyword evidence="1" id="KW-0732">Signal</keyword>
<dbReference type="GO" id="GO:0016491">
    <property type="term" value="F:oxidoreductase activity"/>
    <property type="evidence" value="ECO:0007669"/>
    <property type="project" value="InterPro"/>
</dbReference>
<name>A0A1M4W0B9_9BACT</name>
<dbReference type="InterPro" id="IPR036812">
    <property type="entry name" value="NAD(P)_OxRdtase_dom_sf"/>
</dbReference>
<protein>
    <submittedName>
        <fullName evidence="3">Aldo/keto reductase family protein</fullName>
    </submittedName>
</protein>
<dbReference type="SUPFAM" id="SSF51430">
    <property type="entry name" value="NAD(P)-linked oxidoreductase"/>
    <property type="match status" value="1"/>
</dbReference>
<dbReference type="PRINTS" id="PR00069">
    <property type="entry name" value="ALDKETRDTASE"/>
</dbReference>
<feature type="chain" id="PRO_5012160423" evidence="1">
    <location>
        <begin position="33"/>
        <end position="308"/>
    </location>
</feature>